<evidence type="ECO:0008006" key="4">
    <source>
        <dbReference type="Google" id="ProtNLM"/>
    </source>
</evidence>
<accession>A0ABD2L345</accession>
<feature type="compositionally biased region" description="Polar residues" evidence="1">
    <location>
        <begin position="87"/>
        <end position="100"/>
    </location>
</feature>
<gene>
    <name evidence="2" type="ORF">niasHT_018835</name>
</gene>
<evidence type="ECO:0000313" key="2">
    <source>
        <dbReference type="EMBL" id="KAL3109637.1"/>
    </source>
</evidence>
<evidence type="ECO:0000256" key="1">
    <source>
        <dbReference type="SAM" id="MobiDB-lite"/>
    </source>
</evidence>
<feature type="region of interest" description="Disordered" evidence="1">
    <location>
        <begin position="87"/>
        <end position="107"/>
    </location>
</feature>
<protein>
    <recommendedName>
        <fullName evidence="4">DDE-1 domain-containing protein</fullName>
    </recommendedName>
</protein>
<evidence type="ECO:0000313" key="3">
    <source>
        <dbReference type="Proteomes" id="UP001620626"/>
    </source>
</evidence>
<dbReference type="EMBL" id="JBICBT010000562">
    <property type="protein sequence ID" value="KAL3109637.1"/>
    <property type="molecule type" value="Genomic_DNA"/>
</dbReference>
<proteinExistence type="predicted"/>
<dbReference type="Proteomes" id="UP001620626">
    <property type="component" value="Unassembled WGS sequence"/>
</dbReference>
<dbReference type="AlphaFoldDB" id="A0ABD2L345"/>
<comment type="caution">
    <text evidence="2">The sequence shown here is derived from an EMBL/GenBank/DDBJ whole genome shotgun (WGS) entry which is preliminary data.</text>
</comment>
<organism evidence="2 3">
    <name type="scientific">Heterodera trifolii</name>
    <dbReference type="NCBI Taxonomy" id="157864"/>
    <lineage>
        <taxon>Eukaryota</taxon>
        <taxon>Metazoa</taxon>
        <taxon>Ecdysozoa</taxon>
        <taxon>Nematoda</taxon>
        <taxon>Chromadorea</taxon>
        <taxon>Rhabditida</taxon>
        <taxon>Tylenchina</taxon>
        <taxon>Tylenchomorpha</taxon>
        <taxon>Tylenchoidea</taxon>
        <taxon>Heteroderidae</taxon>
        <taxon>Heteroderinae</taxon>
        <taxon>Heterodera</taxon>
    </lineage>
</organism>
<sequence length="446" mass="49814">MMDERNPSSSCAVTTAYNAFVLERTSAVHCSKPCHAIAPCSLFSADDERGIRCNKSPCCNCWLSDDDDDVVMDQNAKCLSVQMQATNNGPMTTTRSNNLPNRPKLPQRSKRQQYACVGFIINSQTSRLQTHRKEKARISGLRQDGRRFMPPADAFSLDRTHNQRGFGRSKRRHCGNKLWRKKNRNHTRKLSSILSSTYSQLTSHNNYSAVYACDETAVWLDPSDGTCITEKGAKTVTANSKHHQPLQKSAALVLVWARVDGQRTYDGIFGENFRQNIFRGFETTDLGQLPVSLSVDTKDTLRRLEIHSAVVPGGTTKFIQAPDVCWNAPFKNAIREKYNDWMVNGEKPTTIDWEPEGTADGHLFGMDSVGLGVNSQTTDRKTLSSLVASRRKLTGNMMKLSTFFKKEGAIPNGLALLKQRRKEDAVIKGVEEIDLGEDESDASVDI</sequence>
<name>A0ABD2L345_9BILA</name>
<keyword evidence="3" id="KW-1185">Reference proteome</keyword>
<reference evidence="2 3" key="1">
    <citation type="submission" date="2024-10" db="EMBL/GenBank/DDBJ databases">
        <authorList>
            <person name="Kim D."/>
        </authorList>
    </citation>
    <scope>NUCLEOTIDE SEQUENCE [LARGE SCALE GENOMIC DNA]</scope>
    <source>
        <strain evidence="2">BH-2024</strain>
    </source>
</reference>